<sequence length="226" mass="23695">MEMAGSIHSIGGTVVRDGGFVKPCVAVGGASICASNAISVLCRFSISNSIGGLPCEFLFNRYRQITISTTCVKSAISWSLSVTARGNLLTVSSRCQGRFKAESGGKGWAVLVAVVGEPMTSSIDSVIIRESGDISMLGILTSAVGGVLGDLKAGEVTRDGFFWGWGWSMRLSEMAADECPPCEVGNCYITASGLCQDYFRDPRYFVMSSVSTLTGLGDTAPQAQAA</sequence>
<gene>
    <name evidence="1" type="ORF">BOVATA_034780</name>
</gene>
<dbReference type="AlphaFoldDB" id="A0A2H6KG69"/>
<proteinExistence type="predicted"/>
<name>A0A2H6KG69_9APIC</name>
<dbReference type="VEuPathDB" id="PiroplasmaDB:BOVATA_034780"/>
<dbReference type="RefSeq" id="XP_028868228.1">
    <property type="nucleotide sequence ID" value="XM_029012395.1"/>
</dbReference>
<organism evidence="1 2">
    <name type="scientific">Babesia ovata</name>
    <dbReference type="NCBI Taxonomy" id="189622"/>
    <lineage>
        <taxon>Eukaryota</taxon>
        <taxon>Sar</taxon>
        <taxon>Alveolata</taxon>
        <taxon>Apicomplexa</taxon>
        <taxon>Aconoidasida</taxon>
        <taxon>Piroplasmida</taxon>
        <taxon>Babesiidae</taxon>
        <taxon>Babesia</taxon>
    </lineage>
</organism>
<dbReference type="GeneID" id="39875755"/>
<reference evidence="1 2" key="1">
    <citation type="journal article" date="2017" name="BMC Genomics">
        <title>Whole-genome assembly of Babesia ovata and comparative genomics between closely related pathogens.</title>
        <authorList>
            <person name="Yamagishi J."/>
            <person name="Asada M."/>
            <person name="Hakimi H."/>
            <person name="Tanaka T.Q."/>
            <person name="Sugimoto C."/>
            <person name="Kawazu S."/>
        </authorList>
    </citation>
    <scope>NUCLEOTIDE SEQUENCE [LARGE SCALE GENOMIC DNA]</scope>
    <source>
        <strain evidence="1 2">Miyake</strain>
    </source>
</reference>
<accession>A0A2H6KG69</accession>
<dbReference type="EMBL" id="BDSA01000003">
    <property type="protein sequence ID" value="GBE61985.1"/>
    <property type="molecule type" value="Genomic_DNA"/>
</dbReference>
<evidence type="ECO:0000313" key="2">
    <source>
        <dbReference type="Proteomes" id="UP000236319"/>
    </source>
</evidence>
<keyword evidence="2" id="KW-1185">Reference proteome</keyword>
<protein>
    <submittedName>
        <fullName evidence="1">Uncharacterized protein</fullName>
    </submittedName>
</protein>
<evidence type="ECO:0000313" key="1">
    <source>
        <dbReference type="EMBL" id="GBE61985.1"/>
    </source>
</evidence>
<dbReference type="Proteomes" id="UP000236319">
    <property type="component" value="Unassembled WGS sequence"/>
</dbReference>
<comment type="caution">
    <text evidence="1">The sequence shown here is derived from an EMBL/GenBank/DDBJ whole genome shotgun (WGS) entry which is preliminary data.</text>
</comment>